<keyword evidence="8" id="KW-1185">Reference proteome</keyword>
<keyword evidence="3" id="KW-0812">Transmembrane</keyword>
<dbReference type="InterPro" id="IPR032689">
    <property type="entry name" value="TraG-D_C"/>
</dbReference>
<protein>
    <submittedName>
        <fullName evidence="7">TraM recognition domain-containing protein</fullName>
    </submittedName>
</protein>
<accession>A0ABT8WRE3</accession>
<comment type="subcellular location">
    <subcellularLocation>
        <location evidence="1">Cell membrane</location>
        <topology evidence="1">Multi-pass membrane protein</topology>
    </subcellularLocation>
</comment>
<feature type="domain" description="TraD/TraG TraM recognition site" evidence="6">
    <location>
        <begin position="313"/>
        <end position="429"/>
    </location>
</feature>
<dbReference type="InterPro" id="IPR051539">
    <property type="entry name" value="T4SS-coupling_protein"/>
</dbReference>
<dbReference type="RefSeq" id="WP_303302803.1">
    <property type="nucleotide sequence ID" value="NZ_BAABDA010000050.1"/>
</dbReference>
<dbReference type="SUPFAM" id="SSF52540">
    <property type="entry name" value="P-loop containing nucleoside triphosphate hydrolases"/>
    <property type="match status" value="1"/>
</dbReference>
<evidence type="ECO:0000256" key="3">
    <source>
        <dbReference type="ARBA" id="ARBA00022692"/>
    </source>
</evidence>
<evidence type="ECO:0000256" key="5">
    <source>
        <dbReference type="ARBA" id="ARBA00023136"/>
    </source>
</evidence>
<keyword evidence="5" id="KW-0472">Membrane</keyword>
<dbReference type="EMBL" id="JAUOEL010000005">
    <property type="protein sequence ID" value="MDO5975595.1"/>
    <property type="molecule type" value="Genomic_DNA"/>
</dbReference>
<evidence type="ECO:0000256" key="4">
    <source>
        <dbReference type="ARBA" id="ARBA00022989"/>
    </source>
</evidence>
<organism evidence="7 8">
    <name type="scientific">Flavivirga jejuensis</name>
    <dbReference type="NCBI Taxonomy" id="870487"/>
    <lineage>
        <taxon>Bacteria</taxon>
        <taxon>Pseudomonadati</taxon>
        <taxon>Bacteroidota</taxon>
        <taxon>Flavobacteriia</taxon>
        <taxon>Flavobacteriales</taxon>
        <taxon>Flavobacteriaceae</taxon>
        <taxon>Flavivirga</taxon>
    </lineage>
</organism>
<proteinExistence type="predicted"/>
<dbReference type="InterPro" id="IPR027417">
    <property type="entry name" value="P-loop_NTPase"/>
</dbReference>
<dbReference type="PANTHER" id="PTHR37937">
    <property type="entry name" value="CONJUGATIVE TRANSFER: DNA TRANSPORT"/>
    <property type="match status" value="1"/>
</dbReference>
<evidence type="ECO:0000313" key="8">
    <source>
        <dbReference type="Proteomes" id="UP001176806"/>
    </source>
</evidence>
<evidence type="ECO:0000313" key="7">
    <source>
        <dbReference type="EMBL" id="MDO5975595.1"/>
    </source>
</evidence>
<keyword evidence="4" id="KW-1133">Transmembrane helix</keyword>
<gene>
    <name evidence="7" type="ORF">Q4Q40_15485</name>
</gene>
<comment type="caution">
    <text evidence="7">The sequence shown here is derived from an EMBL/GenBank/DDBJ whole genome shotgun (WGS) entry which is preliminary data.</text>
</comment>
<reference evidence="7" key="1">
    <citation type="submission" date="2023-07" db="EMBL/GenBank/DDBJ databases">
        <title>Two novel species in the genus Flavivirga.</title>
        <authorList>
            <person name="Kwon K."/>
        </authorList>
    </citation>
    <scope>NUCLEOTIDE SEQUENCE</scope>
    <source>
        <strain evidence="7">KACC 14158</strain>
    </source>
</reference>
<dbReference type="PANTHER" id="PTHR37937:SF1">
    <property type="entry name" value="CONJUGATIVE TRANSFER: DNA TRANSPORT"/>
    <property type="match status" value="1"/>
</dbReference>
<evidence type="ECO:0000256" key="2">
    <source>
        <dbReference type="ARBA" id="ARBA00022475"/>
    </source>
</evidence>
<keyword evidence="2" id="KW-1003">Cell membrane</keyword>
<evidence type="ECO:0000256" key="1">
    <source>
        <dbReference type="ARBA" id="ARBA00004651"/>
    </source>
</evidence>
<name>A0ABT8WRE3_9FLAO</name>
<dbReference type="Gene3D" id="3.40.50.300">
    <property type="entry name" value="P-loop containing nucleotide triphosphate hydrolases"/>
    <property type="match status" value="1"/>
</dbReference>
<sequence length="471" mass="53461">MLDIPLIDWQVGYPFTVRDACEGVLIMGGLGSGKTSGSGALLAKKYLELGFGGLVLTAKEDELDLWKSYCKKHGREDDLVIIGHGSDQYFNFLDYESSRPDKGTGITHNIADTLKTVIKAGANDGQESDKAFWDASLQQLLVNAVDLCLLTSDNIRFKDIYKIIQTAPKSKNELASEKWRKDSYCFLMMEHAARHLNKHPKTEKTDSLARRLHIIEDFFYGNWLYLSEKTRSIVEQMFFGFGDRFMRDPLYSLFNTKTTVTPEDTIKGKIIIVNLPYLIFENTGRDGQILFKYIWQRAMQRRQIKDKSRPTFLWVDEAHYFLHDHDIDHQSTARSYRACTVYLTQNLPNYTLHAGGGEKGMYRFKALAGNLGTKFFHANSDVETNEYAADLVGKELKWMGSEGQSMGDSASFNEGSSQSLLHIIQPSKFAQQKTGGQLNGYDIEVVVHRQGIPFTSTKKNHALLIINQKKI</sequence>
<dbReference type="Proteomes" id="UP001176806">
    <property type="component" value="Unassembled WGS sequence"/>
</dbReference>
<dbReference type="Pfam" id="PF12696">
    <property type="entry name" value="TraG-D_C"/>
    <property type="match status" value="1"/>
</dbReference>
<evidence type="ECO:0000259" key="6">
    <source>
        <dbReference type="Pfam" id="PF12696"/>
    </source>
</evidence>